<evidence type="ECO:0000313" key="3">
    <source>
        <dbReference type="Proteomes" id="UP001165063"/>
    </source>
</evidence>
<proteinExistence type="predicted"/>
<feature type="region of interest" description="Disordered" evidence="1">
    <location>
        <begin position="395"/>
        <end position="428"/>
    </location>
</feature>
<evidence type="ECO:0000256" key="1">
    <source>
        <dbReference type="SAM" id="MobiDB-lite"/>
    </source>
</evidence>
<reference evidence="2" key="1">
    <citation type="submission" date="2023-04" db="EMBL/GenBank/DDBJ databases">
        <title>Ambrosiozyma monospora NBRC 1965.</title>
        <authorList>
            <person name="Ichikawa N."/>
            <person name="Sato H."/>
            <person name="Tonouchi N."/>
        </authorList>
    </citation>
    <scope>NUCLEOTIDE SEQUENCE</scope>
    <source>
        <strain evidence="2">NBRC 1965</strain>
    </source>
</reference>
<evidence type="ECO:0000313" key="2">
    <source>
        <dbReference type="EMBL" id="GMG41714.1"/>
    </source>
</evidence>
<dbReference type="OrthoDB" id="1924787at2759"/>
<keyword evidence="3" id="KW-1185">Reference proteome</keyword>
<protein>
    <submittedName>
        <fullName evidence="2">Unnamed protein product</fullName>
    </submittedName>
</protein>
<organism evidence="2 3">
    <name type="scientific">Ambrosiozyma monospora</name>
    <name type="common">Yeast</name>
    <name type="synonym">Endomycopsis monosporus</name>
    <dbReference type="NCBI Taxonomy" id="43982"/>
    <lineage>
        <taxon>Eukaryota</taxon>
        <taxon>Fungi</taxon>
        <taxon>Dikarya</taxon>
        <taxon>Ascomycota</taxon>
        <taxon>Saccharomycotina</taxon>
        <taxon>Pichiomycetes</taxon>
        <taxon>Pichiales</taxon>
        <taxon>Pichiaceae</taxon>
        <taxon>Ambrosiozyma</taxon>
    </lineage>
</organism>
<dbReference type="Proteomes" id="UP001165063">
    <property type="component" value="Unassembled WGS sequence"/>
</dbReference>
<dbReference type="AlphaFoldDB" id="A0A9W7DMI2"/>
<feature type="region of interest" description="Disordered" evidence="1">
    <location>
        <begin position="309"/>
        <end position="344"/>
    </location>
</feature>
<dbReference type="CDD" id="cd12148">
    <property type="entry name" value="fungal_TF_MHR"/>
    <property type="match status" value="1"/>
</dbReference>
<sequence>MVTFNNVSLTLAGKVCDSALGVMRYAKVMGTIVDSIFKRSNNNMKKPTLSESAVLILEDILNNWRKELPPTVGFKMMDANGNMKNGDYEKLNEVQLTMLYLYYQAKALIYMPLMATESTNSKNSPSYISIQQATSGILTATKFLSSPKHHYYYIPLPMNIPRQKARFALLAAKGSLEYTRGGALFQEIKNLLTYTVSDLKSETGIGLLGCLSENCVSHLESAIESIMSQPKPNSTSGDPLIESIKSKEKKKNGSSPLRTMTIKLAQVNNGNLPNNNNVGVNGSSGNVPSPIIKKEEGALNDIFSSKTLYQPPQTLQSQKRQPQRTSSLFNSNSKASPTEAAAQTPSLFQQYTGGSSNSWNPDNMGSYNKQDQSYLHATASTDLLNLLAAQKQPQQQQAYGGAAMDASNNNSSANNSTSTTNSINSNNNGNNVNGITDFNFSDVMKSQTDLLMLNDFGLDASLAIPYMDFDGFGDDLDISNTKKQKRSPSSTTSGGSPGNGNGSGNGNVTGNGNGIGRRNSLHGVGVGVGLTHPNSNSTRHYHHGHHQNPTRRGSLSAAIAGFQQQHSGNGNSNANGNDSQSQSSRSRSRSVSIGPGNGNGYIPQQQQSNGLFVGAGGHVHSHGHSANGNGNSKFEIGFDPDDLEISPPPKEFNEQLYM</sequence>
<feature type="compositionally biased region" description="Low complexity" evidence="1">
    <location>
        <begin position="564"/>
        <end position="592"/>
    </location>
</feature>
<dbReference type="EMBL" id="BSXU01004212">
    <property type="protein sequence ID" value="GMG41714.1"/>
    <property type="molecule type" value="Genomic_DNA"/>
</dbReference>
<comment type="caution">
    <text evidence="2">The sequence shown here is derived from an EMBL/GenBank/DDBJ whole genome shotgun (WGS) entry which is preliminary data.</text>
</comment>
<feature type="compositionally biased region" description="Basic residues" evidence="1">
    <location>
        <begin position="539"/>
        <end position="549"/>
    </location>
</feature>
<gene>
    <name evidence="2" type="ORF">Amon01_000654400</name>
</gene>
<feature type="region of interest" description="Disordered" evidence="1">
    <location>
        <begin position="479"/>
        <end position="552"/>
    </location>
</feature>
<name>A0A9W7DMI2_AMBMO</name>
<accession>A0A9W7DMI2</accession>
<feature type="compositionally biased region" description="Gly residues" evidence="1">
    <location>
        <begin position="495"/>
        <end position="515"/>
    </location>
</feature>
<feature type="region of interest" description="Disordered" evidence="1">
    <location>
        <begin position="564"/>
        <end position="658"/>
    </location>
</feature>